<dbReference type="EMBL" id="VIGI01000007">
    <property type="protein sequence ID" value="KAB8297868.1"/>
    <property type="molecule type" value="Genomic_DNA"/>
</dbReference>
<feature type="domain" description="Aflatoxin regulatory protein" evidence="6">
    <location>
        <begin position="127"/>
        <end position="221"/>
    </location>
</feature>
<evidence type="ECO:0000256" key="3">
    <source>
        <dbReference type="ARBA" id="ARBA00023125"/>
    </source>
</evidence>
<dbReference type="Proteomes" id="UP000326757">
    <property type="component" value="Unassembled WGS sequence"/>
</dbReference>
<evidence type="ECO:0000256" key="4">
    <source>
        <dbReference type="ARBA" id="ARBA00023163"/>
    </source>
</evidence>
<dbReference type="GO" id="GO:0006355">
    <property type="term" value="P:regulation of DNA-templated transcription"/>
    <property type="evidence" value="ECO:0007669"/>
    <property type="project" value="InterPro"/>
</dbReference>
<proteinExistence type="predicted"/>
<dbReference type="AlphaFoldDB" id="A0A5N6K5K0"/>
<keyword evidence="8" id="KW-1185">Reference proteome</keyword>
<evidence type="ECO:0000313" key="7">
    <source>
        <dbReference type="EMBL" id="KAB8297868.1"/>
    </source>
</evidence>
<protein>
    <recommendedName>
        <fullName evidence="6">Aflatoxin regulatory protein domain-containing protein</fullName>
    </recommendedName>
</protein>
<evidence type="ECO:0000313" key="8">
    <source>
        <dbReference type="Proteomes" id="UP000326757"/>
    </source>
</evidence>
<accession>A0A5N6K5K0</accession>
<gene>
    <name evidence="7" type="ORF">EYC80_001663</name>
</gene>
<dbReference type="GO" id="GO:0046872">
    <property type="term" value="F:metal ion binding"/>
    <property type="evidence" value="ECO:0007669"/>
    <property type="project" value="UniProtKB-KW"/>
</dbReference>
<reference evidence="7 8" key="1">
    <citation type="submission" date="2019-06" db="EMBL/GenBank/DDBJ databases">
        <title>Genome Sequence of the Brown Rot Fungal Pathogen Monilinia laxa.</title>
        <authorList>
            <person name="De Miccolis Angelini R.M."/>
            <person name="Landi L."/>
            <person name="Abate D."/>
            <person name="Pollastro S."/>
            <person name="Romanazzi G."/>
            <person name="Faretra F."/>
        </authorList>
    </citation>
    <scope>NUCLEOTIDE SEQUENCE [LARGE SCALE GENOMIC DNA]</scope>
    <source>
        <strain evidence="7 8">Mlax316</strain>
    </source>
</reference>
<evidence type="ECO:0000256" key="2">
    <source>
        <dbReference type="ARBA" id="ARBA00023015"/>
    </source>
</evidence>
<keyword evidence="2" id="KW-0805">Transcription regulation</keyword>
<evidence type="ECO:0000256" key="1">
    <source>
        <dbReference type="ARBA" id="ARBA00022723"/>
    </source>
</evidence>
<keyword evidence="1" id="KW-0479">Metal-binding</keyword>
<dbReference type="GO" id="GO:0003677">
    <property type="term" value="F:DNA binding"/>
    <property type="evidence" value="ECO:0007669"/>
    <property type="project" value="UniProtKB-KW"/>
</dbReference>
<sequence>MNDSDPYSGICMTVPGHDESTVLQPTHTLLSNPSRQKDYAKNDEDDFLESLDVQMPPSLFNLPEISYFTTASDSIDYESPIFEESQAEHVSLQSLGYRELSNFEFASKLSRQPKLPREKRQCSSGLESCNSVAFSTLRKLHIHRIAGLCIFQKSPELENVSEPPILDEILKINAEAMQSVGRMLECPCIEKISLCLIACIICNKVVLINLRMLQSEQQGSSTEASNRNCMMPIPDLSSGAGYRQQEQMSQTAVSVGSFKVDPEIARHVRLYVILEDLKRLRAMVERLICRFTDDTITAILQDLLRKIDKHPSHEKIM</sequence>
<dbReference type="GO" id="GO:0005634">
    <property type="term" value="C:nucleus"/>
    <property type="evidence" value="ECO:0007669"/>
    <property type="project" value="InterPro"/>
</dbReference>
<evidence type="ECO:0000256" key="5">
    <source>
        <dbReference type="ARBA" id="ARBA00023242"/>
    </source>
</evidence>
<comment type="caution">
    <text evidence="7">The sequence shown here is derived from an EMBL/GenBank/DDBJ whole genome shotgun (WGS) entry which is preliminary data.</text>
</comment>
<keyword evidence="5" id="KW-0539">Nucleus</keyword>
<keyword evidence="3" id="KW-0238">DNA-binding</keyword>
<dbReference type="Pfam" id="PF08493">
    <property type="entry name" value="AflR"/>
    <property type="match status" value="1"/>
</dbReference>
<keyword evidence="4" id="KW-0804">Transcription</keyword>
<evidence type="ECO:0000259" key="6">
    <source>
        <dbReference type="Pfam" id="PF08493"/>
    </source>
</evidence>
<dbReference type="InterPro" id="IPR013700">
    <property type="entry name" value="AflR"/>
</dbReference>
<dbReference type="OrthoDB" id="2328572at2759"/>
<dbReference type="GO" id="GO:0045122">
    <property type="term" value="P:aflatoxin biosynthetic process"/>
    <property type="evidence" value="ECO:0007669"/>
    <property type="project" value="InterPro"/>
</dbReference>
<name>A0A5N6K5K0_MONLA</name>
<organism evidence="7 8">
    <name type="scientific">Monilinia laxa</name>
    <name type="common">Brown rot fungus</name>
    <name type="synonym">Sclerotinia laxa</name>
    <dbReference type="NCBI Taxonomy" id="61186"/>
    <lineage>
        <taxon>Eukaryota</taxon>
        <taxon>Fungi</taxon>
        <taxon>Dikarya</taxon>
        <taxon>Ascomycota</taxon>
        <taxon>Pezizomycotina</taxon>
        <taxon>Leotiomycetes</taxon>
        <taxon>Helotiales</taxon>
        <taxon>Sclerotiniaceae</taxon>
        <taxon>Monilinia</taxon>
    </lineage>
</organism>